<dbReference type="InterPro" id="IPR001829">
    <property type="entry name" value="Pili_assmbl_chaperone_bac"/>
</dbReference>
<dbReference type="GO" id="GO:0030288">
    <property type="term" value="C:outer membrane-bounded periplasmic space"/>
    <property type="evidence" value="ECO:0007669"/>
    <property type="project" value="InterPro"/>
</dbReference>
<dbReference type="EMBL" id="RCZD01000010">
    <property type="protein sequence ID" value="TPG58910.1"/>
    <property type="molecule type" value="Genomic_DNA"/>
</dbReference>
<dbReference type="GO" id="GO:0071555">
    <property type="term" value="P:cell wall organization"/>
    <property type="evidence" value="ECO:0007669"/>
    <property type="project" value="InterPro"/>
</dbReference>
<keyword evidence="3" id="KW-1029">Fimbrium biogenesis</keyword>
<dbReference type="Pfam" id="PF00345">
    <property type="entry name" value="PapD_N"/>
    <property type="match status" value="1"/>
</dbReference>
<dbReference type="Proteomes" id="UP000317663">
    <property type="component" value="Unassembled WGS sequence"/>
</dbReference>
<gene>
    <name evidence="10" type="ORF">EAH77_18320</name>
</gene>
<keyword evidence="5" id="KW-0574">Periplasm</keyword>
<evidence type="ECO:0000259" key="8">
    <source>
        <dbReference type="Pfam" id="PF00345"/>
    </source>
</evidence>
<name>A0A502GC41_9GAMM</name>
<dbReference type="FunFam" id="2.60.40.10:FF:000458">
    <property type="entry name" value="Molecular chaperone FimC"/>
    <property type="match status" value="1"/>
</dbReference>
<evidence type="ECO:0000256" key="2">
    <source>
        <dbReference type="ARBA" id="ARBA00007399"/>
    </source>
</evidence>
<organism evidence="10 11">
    <name type="scientific">Ewingella americana</name>
    <dbReference type="NCBI Taxonomy" id="41202"/>
    <lineage>
        <taxon>Bacteria</taxon>
        <taxon>Pseudomonadati</taxon>
        <taxon>Pseudomonadota</taxon>
        <taxon>Gammaproteobacteria</taxon>
        <taxon>Enterobacterales</taxon>
        <taxon>Yersiniaceae</taxon>
        <taxon>Ewingella</taxon>
    </lineage>
</organism>
<evidence type="ECO:0000259" key="9">
    <source>
        <dbReference type="Pfam" id="PF02753"/>
    </source>
</evidence>
<keyword evidence="11" id="KW-1185">Reference proteome</keyword>
<dbReference type="InterPro" id="IPR008962">
    <property type="entry name" value="PapD-like_sf"/>
</dbReference>
<evidence type="ECO:0000256" key="6">
    <source>
        <dbReference type="ARBA" id="ARBA00023186"/>
    </source>
</evidence>
<proteinExistence type="inferred from homology"/>
<evidence type="ECO:0000256" key="5">
    <source>
        <dbReference type="ARBA" id="ARBA00022764"/>
    </source>
</evidence>
<dbReference type="Pfam" id="PF02753">
    <property type="entry name" value="PapD_C"/>
    <property type="match status" value="1"/>
</dbReference>
<comment type="similarity">
    <text evidence="2 7">Belongs to the periplasmic pilus chaperone family.</text>
</comment>
<keyword evidence="4" id="KW-0732">Signal</keyword>
<dbReference type="InterPro" id="IPR016148">
    <property type="entry name" value="Pili_assmbl_chaperone_C"/>
</dbReference>
<dbReference type="InterPro" id="IPR050643">
    <property type="entry name" value="Periplasmic_pilus_chap"/>
</dbReference>
<dbReference type="PANTHER" id="PTHR30251">
    <property type="entry name" value="PILUS ASSEMBLY CHAPERONE"/>
    <property type="match status" value="1"/>
</dbReference>
<dbReference type="InterPro" id="IPR013783">
    <property type="entry name" value="Ig-like_fold"/>
</dbReference>
<evidence type="ECO:0000256" key="4">
    <source>
        <dbReference type="ARBA" id="ARBA00022729"/>
    </source>
</evidence>
<sequence length="224" mass="24151">MLIMACTQSVFAAESGGIAVGATRVIYNAASREASLSVINRSGAQYFLIQSWVDDASGSKNVPFTVTPPLFRLNANKENMLRIIKKSDKELPGDKESVYWVNVKAIPPAPAAGDGQNVLQMAIKTRVKLFYRPAGLAGNVSDSPGKLQWSQQGNDLVVKNPTAYSVSFNNLSVNGKDIKDANLVLPQSEMHYKIPEGAGHASTVKYKCINDFGGLTQSIDMAVK</sequence>
<dbReference type="PROSITE" id="PS00635">
    <property type="entry name" value="PILI_CHAPERONE"/>
    <property type="match status" value="1"/>
</dbReference>
<accession>A0A502GC41</accession>
<feature type="domain" description="Pili assembly chaperone N-terminal" evidence="8">
    <location>
        <begin position="17"/>
        <end position="136"/>
    </location>
</feature>
<dbReference type="InterPro" id="IPR018046">
    <property type="entry name" value="Pili_assmbl_chaperone_CS"/>
</dbReference>
<dbReference type="InterPro" id="IPR036316">
    <property type="entry name" value="Pili_assmbl_chap_C_dom_sf"/>
</dbReference>
<dbReference type="PANTHER" id="PTHR30251:SF11">
    <property type="entry name" value="CHAPERONE PROTEIN FIMC-RELATED"/>
    <property type="match status" value="1"/>
</dbReference>
<protein>
    <submittedName>
        <fullName evidence="10">Long polar fimbrial chaperone LpfB</fullName>
    </submittedName>
</protein>
<dbReference type="InterPro" id="IPR016147">
    <property type="entry name" value="Pili_assmbl_chaperone_N"/>
</dbReference>
<dbReference type="OrthoDB" id="9131059at2"/>
<evidence type="ECO:0000313" key="10">
    <source>
        <dbReference type="EMBL" id="TPG58910.1"/>
    </source>
</evidence>
<evidence type="ECO:0000256" key="1">
    <source>
        <dbReference type="ARBA" id="ARBA00004418"/>
    </source>
</evidence>
<keyword evidence="6 7" id="KW-0143">Chaperone</keyword>
<dbReference type="AlphaFoldDB" id="A0A502GC41"/>
<dbReference type="PRINTS" id="PR00969">
    <property type="entry name" value="CHAPERONPILI"/>
</dbReference>
<evidence type="ECO:0000256" key="7">
    <source>
        <dbReference type="RuleBase" id="RU003918"/>
    </source>
</evidence>
<dbReference type="SUPFAM" id="SSF49354">
    <property type="entry name" value="PapD-like"/>
    <property type="match status" value="1"/>
</dbReference>
<feature type="domain" description="Pili assembly chaperone C-terminal" evidence="9">
    <location>
        <begin position="158"/>
        <end position="216"/>
    </location>
</feature>
<evidence type="ECO:0000313" key="11">
    <source>
        <dbReference type="Proteomes" id="UP000317663"/>
    </source>
</evidence>
<comment type="caution">
    <text evidence="10">The sequence shown here is derived from an EMBL/GenBank/DDBJ whole genome shotgun (WGS) entry which is preliminary data.</text>
</comment>
<dbReference type="Gene3D" id="2.60.40.10">
    <property type="entry name" value="Immunoglobulins"/>
    <property type="match status" value="2"/>
</dbReference>
<comment type="subcellular location">
    <subcellularLocation>
        <location evidence="1 7">Periplasm</location>
    </subcellularLocation>
</comment>
<evidence type="ECO:0000256" key="3">
    <source>
        <dbReference type="ARBA" id="ARBA00022558"/>
    </source>
</evidence>
<dbReference type="SUPFAM" id="SSF49584">
    <property type="entry name" value="Periplasmic chaperone C-domain"/>
    <property type="match status" value="1"/>
</dbReference>
<reference evidence="10 11" key="1">
    <citation type="journal article" date="2019" name="Environ. Microbiol.">
        <title>Species interactions and distinct microbial communities in high Arctic permafrost affected cryosols are associated with the CH4 and CO2 gas fluxes.</title>
        <authorList>
            <person name="Altshuler I."/>
            <person name="Hamel J."/>
            <person name="Turney S."/>
            <person name="Magnuson E."/>
            <person name="Levesque R."/>
            <person name="Greer C."/>
            <person name="Whyte L.G."/>
        </authorList>
    </citation>
    <scope>NUCLEOTIDE SEQUENCE [LARGE SCALE GENOMIC DNA]</scope>
    <source>
        <strain evidence="10 11">E4</strain>
    </source>
</reference>